<feature type="domain" description="VTT" evidence="3">
    <location>
        <begin position="30"/>
        <end position="155"/>
    </location>
</feature>
<keyword evidence="2" id="KW-1133">Transmembrane helix</keyword>
<feature type="transmembrane region" description="Helical" evidence="2">
    <location>
        <begin position="12"/>
        <end position="29"/>
    </location>
</feature>
<keyword evidence="2" id="KW-0472">Membrane</keyword>
<accession>A0ABZ2CKV9</accession>
<reference evidence="4 5" key="1">
    <citation type="submission" date="2023-10" db="EMBL/GenBank/DDBJ databases">
        <title>Niallia locisalis sp.nov. isolated from a salt pond sample.</title>
        <authorList>
            <person name="Li X.-J."/>
            <person name="Dong L."/>
        </authorList>
    </citation>
    <scope>NUCLEOTIDE SEQUENCE [LARGE SCALE GENOMIC DNA]</scope>
    <source>
        <strain evidence="4 5">DSM 29761</strain>
    </source>
</reference>
<name>A0ABZ2CKV9_9BACI</name>
<dbReference type="Proteomes" id="UP001357223">
    <property type="component" value="Chromosome"/>
</dbReference>
<protein>
    <submittedName>
        <fullName evidence="4">DedA family protein</fullName>
    </submittedName>
</protein>
<evidence type="ECO:0000256" key="1">
    <source>
        <dbReference type="ARBA" id="ARBA00010792"/>
    </source>
</evidence>
<dbReference type="RefSeq" id="WP_338452899.1">
    <property type="nucleotide sequence ID" value="NZ_CP137640.1"/>
</dbReference>
<organism evidence="4 5">
    <name type="scientific">Niallia oryzisoli</name>
    <dbReference type="NCBI Taxonomy" id="1737571"/>
    <lineage>
        <taxon>Bacteria</taxon>
        <taxon>Bacillati</taxon>
        <taxon>Bacillota</taxon>
        <taxon>Bacilli</taxon>
        <taxon>Bacillales</taxon>
        <taxon>Bacillaceae</taxon>
        <taxon>Niallia</taxon>
    </lineage>
</organism>
<feature type="transmembrane region" description="Helical" evidence="2">
    <location>
        <begin position="174"/>
        <end position="192"/>
    </location>
</feature>
<sequence length="197" mass="22747">MTLMESLVEHYGYLIIFIVLILGIVGLPMPDEVFLTYVGYNVFLGKMSLSYALLIAMLGSIIGISISYLLGHKLGLPFIRRFGPKVKISEKNINWVQKRFHKYGGLFLLSGYFLPGVRHVTAYVAGITTYRYLYFAIFAYLGAVIWVSFFIMLGNILGSNWEIITHYLPHFSKMLWILLFIGFVYFFISYRLSNKKY</sequence>
<keyword evidence="5" id="KW-1185">Reference proteome</keyword>
<evidence type="ECO:0000313" key="5">
    <source>
        <dbReference type="Proteomes" id="UP001357223"/>
    </source>
</evidence>
<dbReference type="InterPro" id="IPR051311">
    <property type="entry name" value="DedA_domain"/>
</dbReference>
<gene>
    <name evidence="4" type="ORF">R4Z09_14150</name>
</gene>
<dbReference type="PANTHER" id="PTHR42709">
    <property type="entry name" value="ALKALINE PHOSPHATASE LIKE PROTEIN"/>
    <property type="match status" value="1"/>
</dbReference>
<keyword evidence="2" id="KW-0812">Transmembrane</keyword>
<dbReference type="EMBL" id="CP137640">
    <property type="protein sequence ID" value="WVX84027.1"/>
    <property type="molecule type" value="Genomic_DNA"/>
</dbReference>
<evidence type="ECO:0000256" key="2">
    <source>
        <dbReference type="SAM" id="Phobius"/>
    </source>
</evidence>
<dbReference type="Pfam" id="PF09335">
    <property type="entry name" value="VTT_dom"/>
    <property type="match status" value="1"/>
</dbReference>
<feature type="transmembrane region" description="Helical" evidence="2">
    <location>
        <begin position="49"/>
        <end position="71"/>
    </location>
</feature>
<proteinExistence type="inferred from homology"/>
<comment type="similarity">
    <text evidence="1">Belongs to the DedA family.</text>
</comment>
<evidence type="ECO:0000259" key="3">
    <source>
        <dbReference type="Pfam" id="PF09335"/>
    </source>
</evidence>
<dbReference type="InterPro" id="IPR032816">
    <property type="entry name" value="VTT_dom"/>
</dbReference>
<evidence type="ECO:0000313" key="4">
    <source>
        <dbReference type="EMBL" id="WVX84027.1"/>
    </source>
</evidence>
<dbReference type="PANTHER" id="PTHR42709:SF9">
    <property type="entry name" value="ALKALINE PHOSPHATASE LIKE PROTEIN"/>
    <property type="match status" value="1"/>
</dbReference>
<feature type="transmembrane region" description="Helical" evidence="2">
    <location>
        <begin position="132"/>
        <end position="153"/>
    </location>
</feature>